<reference evidence="2" key="1">
    <citation type="submission" date="2014-09" db="EMBL/GenBank/DDBJ databases">
        <authorList>
            <person name="Magalhaes I.L.F."/>
            <person name="Oliveira U."/>
            <person name="Santos F.R."/>
            <person name="Vidigal T.H.D.A."/>
            <person name="Brescovit A.D."/>
            <person name="Santos A.J."/>
        </authorList>
    </citation>
    <scope>NUCLEOTIDE SEQUENCE</scope>
    <source>
        <tissue evidence="2">Shoot tissue taken approximately 20 cm above the soil surface</tissue>
    </source>
</reference>
<accession>A0A0A9GH40</accession>
<name>A0A0A9GH40_ARUDO</name>
<feature type="compositionally biased region" description="Basic and acidic residues" evidence="1">
    <location>
        <begin position="20"/>
        <end position="39"/>
    </location>
</feature>
<evidence type="ECO:0000313" key="2">
    <source>
        <dbReference type="EMBL" id="JAE24415.1"/>
    </source>
</evidence>
<reference evidence="2" key="2">
    <citation type="journal article" date="2015" name="Data Brief">
        <title>Shoot transcriptome of the giant reed, Arundo donax.</title>
        <authorList>
            <person name="Barrero R.A."/>
            <person name="Guerrero F.D."/>
            <person name="Moolhuijzen P."/>
            <person name="Goolsby J.A."/>
            <person name="Tidwell J."/>
            <person name="Bellgard S.E."/>
            <person name="Bellgard M.I."/>
        </authorList>
    </citation>
    <scope>NUCLEOTIDE SEQUENCE</scope>
    <source>
        <tissue evidence="2">Shoot tissue taken approximately 20 cm above the soil surface</tissue>
    </source>
</reference>
<dbReference type="EMBL" id="GBRH01173481">
    <property type="protein sequence ID" value="JAE24415.1"/>
    <property type="molecule type" value="Transcribed_RNA"/>
</dbReference>
<protein>
    <submittedName>
        <fullName evidence="2">Uncharacterized protein</fullName>
    </submittedName>
</protein>
<feature type="region of interest" description="Disordered" evidence="1">
    <location>
        <begin position="1"/>
        <end position="45"/>
    </location>
</feature>
<dbReference type="AlphaFoldDB" id="A0A0A9GH40"/>
<organism evidence="2">
    <name type="scientific">Arundo donax</name>
    <name type="common">Giant reed</name>
    <name type="synonym">Donax arundinaceus</name>
    <dbReference type="NCBI Taxonomy" id="35708"/>
    <lineage>
        <taxon>Eukaryota</taxon>
        <taxon>Viridiplantae</taxon>
        <taxon>Streptophyta</taxon>
        <taxon>Embryophyta</taxon>
        <taxon>Tracheophyta</taxon>
        <taxon>Spermatophyta</taxon>
        <taxon>Magnoliopsida</taxon>
        <taxon>Liliopsida</taxon>
        <taxon>Poales</taxon>
        <taxon>Poaceae</taxon>
        <taxon>PACMAD clade</taxon>
        <taxon>Arundinoideae</taxon>
        <taxon>Arundineae</taxon>
        <taxon>Arundo</taxon>
    </lineage>
</organism>
<evidence type="ECO:0000256" key="1">
    <source>
        <dbReference type="SAM" id="MobiDB-lite"/>
    </source>
</evidence>
<sequence length="45" mass="5473">MRRTTWSPPRRASMGPQRRLPLEKKCGPDRDPSRDEGERRRRLQR</sequence>
<proteinExistence type="predicted"/>